<dbReference type="PANTHER" id="PTHR48077">
    <property type="entry name" value="TRYPTOPHAN SYNTHASE-RELATED"/>
    <property type="match status" value="1"/>
</dbReference>
<protein>
    <recommendedName>
        <fullName evidence="3">tryptophan synthase</fullName>
        <ecNumber evidence="3">4.2.1.20</ecNumber>
    </recommendedName>
</protein>
<dbReference type="InterPro" id="IPR001926">
    <property type="entry name" value="TrpB-like_PALP"/>
</dbReference>
<evidence type="ECO:0000256" key="6">
    <source>
        <dbReference type="ARBA" id="ARBA00022898"/>
    </source>
</evidence>
<evidence type="ECO:0000256" key="8">
    <source>
        <dbReference type="ARBA" id="ARBA00023239"/>
    </source>
</evidence>
<keyword evidence="4" id="KW-0028">Amino-acid biosynthesis</keyword>
<comment type="cofactor">
    <cofactor evidence="1">
        <name>pyridoxal 5'-phosphate</name>
        <dbReference type="ChEBI" id="CHEBI:597326"/>
    </cofactor>
</comment>
<keyword evidence="7" id="KW-0057">Aromatic amino acid biosynthesis</keyword>
<dbReference type="EC" id="4.2.1.20" evidence="3"/>
<proteinExistence type="inferred from homology"/>
<feature type="domain" description="Tryptophan synthase beta chain-like PALP" evidence="10">
    <location>
        <begin position="75"/>
        <end position="395"/>
    </location>
</feature>
<evidence type="ECO:0000256" key="2">
    <source>
        <dbReference type="ARBA" id="ARBA00004733"/>
    </source>
</evidence>
<evidence type="ECO:0000256" key="9">
    <source>
        <dbReference type="ARBA" id="ARBA00049047"/>
    </source>
</evidence>
<dbReference type="CDD" id="cd06446">
    <property type="entry name" value="Trp-synth_B"/>
    <property type="match status" value="1"/>
</dbReference>
<dbReference type="UniPathway" id="UPA00035">
    <property type="reaction ID" value="UER00044"/>
</dbReference>
<dbReference type="PANTHER" id="PTHR48077:SF3">
    <property type="entry name" value="TRYPTOPHAN SYNTHASE"/>
    <property type="match status" value="1"/>
</dbReference>
<evidence type="ECO:0000256" key="7">
    <source>
        <dbReference type="ARBA" id="ARBA00023141"/>
    </source>
</evidence>
<dbReference type="InterPro" id="IPR006654">
    <property type="entry name" value="Trp_synth_beta"/>
</dbReference>
<accession>A0A381T8V1</accession>
<dbReference type="AlphaFoldDB" id="A0A381T8V1"/>
<dbReference type="PROSITE" id="PS00168">
    <property type="entry name" value="TRP_SYNTHASE_BETA"/>
    <property type="match status" value="1"/>
</dbReference>
<comment type="pathway">
    <text evidence="2">Amino-acid biosynthesis; L-tryptophan biosynthesis; L-tryptophan from chorismate: step 5/5.</text>
</comment>
<evidence type="ECO:0000313" key="11">
    <source>
        <dbReference type="EMBL" id="SVA12008.1"/>
    </source>
</evidence>
<reference evidence="11" key="1">
    <citation type="submission" date="2018-05" db="EMBL/GenBank/DDBJ databases">
        <authorList>
            <person name="Lanie J.A."/>
            <person name="Ng W.-L."/>
            <person name="Kazmierczak K.M."/>
            <person name="Andrzejewski T.M."/>
            <person name="Davidsen T.M."/>
            <person name="Wayne K.J."/>
            <person name="Tettelin H."/>
            <person name="Glass J.I."/>
            <person name="Rusch D."/>
            <person name="Podicherti R."/>
            <person name="Tsui H.-C.T."/>
            <person name="Winkler M.E."/>
        </authorList>
    </citation>
    <scope>NUCLEOTIDE SEQUENCE</scope>
</reference>
<comment type="catalytic activity">
    <reaction evidence="9">
        <text>(1S,2R)-1-C-(indol-3-yl)glycerol 3-phosphate + L-serine = D-glyceraldehyde 3-phosphate + L-tryptophan + H2O</text>
        <dbReference type="Rhea" id="RHEA:10532"/>
        <dbReference type="ChEBI" id="CHEBI:15377"/>
        <dbReference type="ChEBI" id="CHEBI:33384"/>
        <dbReference type="ChEBI" id="CHEBI:57912"/>
        <dbReference type="ChEBI" id="CHEBI:58866"/>
        <dbReference type="ChEBI" id="CHEBI:59776"/>
        <dbReference type="EC" id="4.2.1.20"/>
    </reaction>
</comment>
<dbReference type="NCBIfam" id="TIGR00263">
    <property type="entry name" value="trpB"/>
    <property type="match status" value="1"/>
</dbReference>
<evidence type="ECO:0000259" key="10">
    <source>
        <dbReference type="Pfam" id="PF00291"/>
    </source>
</evidence>
<dbReference type="PIRSF" id="PIRSF001413">
    <property type="entry name" value="Trp_syn_beta"/>
    <property type="match status" value="1"/>
</dbReference>
<dbReference type="HAMAP" id="MF_00133">
    <property type="entry name" value="Trp_synth_beta"/>
    <property type="match status" value="1"/>
</dbReference>
<dbReference type="EMBL" id="UINC01004127">
    <property type="protein sequence ID" value="SVA12008.1"/>
    <property type="molecule type" value="Genomic_DNA"/>
</dbReference>
<dbReference type="GO" id="GO:0005737">
    <property type="term" value="C:cytoplasm"/>
    <property type="evidence" value="ECO:0007669"/>
    <property type="project" value="TreeGrafter"/>
</dbReference>
<dbReference type="FunFam" id="3.40.50.1100:FF:000001">
    <property type="entry name" value="Tryptophan synthase beta chain"/>
    <property type="match status" value="1"/>
</dbReference>
<keyword evidence="6" id="KW-0663">Pyridoxal phosphate</keyword>
<gene>
    <name evidence="11" type="ORF">METZ01_LOCUS64862</name>
</gene>
<dbReference type="InterPro" id="IPR006653">
    <property type="entry name" value="Trp_synth_b_CS"/>
</dbReference>
<dbReference type="Pfam" id="PF00291">
    <property type="entry name" value="PALP"/>
    <property type="match status" value="1"/>
</dbReference>
<evidence type="ECO:0000256" key="3">
    <source>
        <dbReference type="ARBA" id="ARBA00012043"/>
    </source>
</evidence>
<keyword evidence="8" id="KW-0456">Lyase</keyword>
<dbReference type="SUPFAM" id="SSF53686">
    <property type="entry name" value="Tryptophan synthase beta subunit-like PLP-dependent enzymes"/>
    <property type="match status" value="1"/>
</dbReference>
<dbReference type="GO" id="GO:0004834">
    <property type="term" value="F:tryptophan synthase activity"/>
    <property type="evidence" value="ECO:0007669"/>
    <property type="project" value="UniProtKB-EC"/>
</dbReference>
<evidence type="ECO:0000256" key="5">
    <source>
        <dbReference type="ARBA" id="ARBA00022822"/>
    </source>
</evidence>
<keyword evidence="5" id="KW-0822">Tryptophan biosynthesis</keyword>
<evidence type="ECO:0000256" key="1">
    <source>
        <dbReference type="ARBA" id="ARBA00001933"/>
    </source>
</evidence>
<evidence type="ECO:0000256" key="4">
    <source>
        <dbReference type="ARBA" id="ARBA00022605"/>
    </source>
</evidence>
<sequence>MQSIIESEEAKHLLNALIKGDLPDSNGRFGPFGGRYIPETLVPAFNRLEEHVKKYLPDAQFQKAYRRELNEWVGRPTALSYAPALSDSWGVKVWLKREDLAHTGAHKINNAIGQALLAKRIGVKRVIAETGAGQHGVASAAACARVGLPCKVYMGSIDIKRQAPNVDRMKRLGAEVCPVKSGDQTLRAAIDEAMREWVSDPEETYYLLGSVVGPHPYPYLVRELQSVIGHESRQQIMDKTGSLPDAAFACVGGGSNAIGLFYPFIGDAEVELIGVEAGGTGDGLGQNAATLATGTPGVLQGCYSLILQNDDGQVQETHSISAGLDYSGVGPEHALLQSIGRVSYVSANDKEALASLEELCEKEGILTALETAHAYSAAKIWSKDNQGKTIVIGNSGRGDKDMPTLTQFPIKTSNYATS</sequence>
<dbReference type="InterPro" id="IPR023026">
    <property type="entry name" value="Trp_synth_beta/beta-like"/>
</dbReference>
<organism evidence="11">
    <name type="scientific">marine metagenome</name>
    <dbReference type="NCBI Taxonomy" id="408172"/>
    <lineage>
        <taxon>unclassified sequences</taxon>
        <taxon>metagenomes</taxon>
        <taxon>ecological metagenomes</taxon>
    </lineage>
</organism>
<dbReference type="FunFam" id="3.40.50.1100:FF:000004">
    <property type="entry name" value="Tryptophan synthase beta chain"/>
    <property type="match status" value="1"/>
</dbReference>
<dbReference type="InterPro" id="IPR036052">
    <property type="entry name" value="TrpB-like_PALP_sf"/>
</dbReference>
<dbReference type="Gene3D" id="3.40.50.1100">
    <property type="match status" value="2"/>
</dbReference>
<name>A0A381T8V1_9ZZZZ</name>